<gene>
    <name evidence="3" type="ORF">ILT43_03580</name>
</gene>
<comment type="caution">
    <text evidence="3">The sequence shown here is derived from an EMBL/GenBank/DDBJ whole genome shotgun (WGS) entry which is preliminary data.</text>
</comment>
<dbReference type="InterPro" id="IPR037523">
    <property type="entry name" value="VOC_core"/>
</dbReference>
<dbReference type="RefSeq" id="WP_204194768.1">
    <property type="nucleotide sequence ID" value="NZ_JAFEMC010000001.1"/>
</dbReference>
<keyword evidence="1" id="KW-0479">Metal-binding</keyword>
<evidence type="ECO:0000313" key="3">
    <source>
        <dbReference type="EMBL" id="MBM6575437.1"/>
    </source>
</evidence>
<proteinExistence type="predicted"/>
<feature type="domain" description="VOC" evidence="2">
    <location>
        <begin position="6"/>
        <end position="132"/>
    </location>
</feature>
<accession>A0ABS2D3D4</accession>
<reference evidence="3 4" key="1">
    <citation type="submission" date="2020-12" db="EMBL/GenBank/DDBJ databases">
        <title>Sphingomonas sp.</title>
        <authorList>
            <person name="Kim M.K."/>
        </authorList>
    </citation>
    <scope>NUCLEOTIDE SEQUENCE [LARGE SCALE GENOMIC DNA]</scope>
    <source>
        <strain evidence="3 4">BT552</strain>
    </source>
</reference>
<protein>
    <submittedName>
        <fullName evidence="3">VOC family protein</fullName>
    </submittedName>
</protein>
<dbReference type="PANTHER" id="PTHR43048">
    <property type="entry name" value="METHYLMALONYL-COA EPIMERASE"/>
    <property type="match status" value="1"/>
</dbReference>
<dbReference type="EMBL" id="JAFEMC010000001">
    <property type="protein sequence ID" value="MBM6575437.1"/>
    <property type="molecule type" value="Genomic_DNA"/>
</dbReference>
<dbReference type="InterPro" id="IPR029068">
    <property type="entry name" value="Glyas_Bleomycin-R_OHBP_Dase"/>
</dbReference>
<dbReference type="PANTHER" id="PTHR43048:SF3">
    <property type="entry name" value="METHYLMALONYL-COA EPIMERASE, MITOCHONDRIAL"/>
    <property type="match status" value="1"/>
</dbReference>
<evidence type="ECO:0000313" key="4">
    <source>
        <dbReference type="Proteomes" id="UP000763641"/>
    </source>
</evidence>
<dbReference type="Proteomes" id="UP000763641">
    <property type="component" value="Unassembled WGS sequence"/>
</dbReference>
<evidence type="ECO:0000259" key="2">
    <source>
        <dbReference type="PROSITE" id="PS51819"/>
    </source>
</evidence>
<dbReference type="Pfam" id="PF13669">
    <property type="entry name" value="Glyoxalase_4"/>
    <property type="match status" value="1"/>
</dbReference>
<sequence>MTLDPPLHHVGIVQPDEETVTALMQVLNLTEDYRGYVPQFHALCIFTRTTNGGSPIEFVVPDGGPLVKFNKGAGGIHHLAFAVPDIAATQAEFAAQGIRMIEPEAVKGAGNFLCNFLAPTATRGIITEYVQLLD</sequence>
<evidence type="ECO:0000256" key="1">
    <source>
        <dbReference type="ARBA" id="ARBA00022723"/>
    </source>
</evidence>
<organism evidence="3 4">
    <name type="scientific">Sphingomonas longa</name>
    <dbReference type="NCBI Taxonomy" id="2778730"/>
    <lineage>
        <taxon>Bacteria</taxon>
        <taxon>Pseudomonadati</taxon>
        <taxon>Pseudomonadota</taxon>
        <taxon>Alphaproteobacteria</taxon>
        <taxon>Sphingomonadales</taxon>
        <taxon>Sphingomonadaceae</taxon>
        <taxon>Sphingomonas</taxon>
    </lineage>
</organism>
<dbReference type="InterPro" id="IPR051785">
    <property type="entry name" value="MMCE/EMCE_epimerase"/>
</dbReference>
<dbReference type="SUPFAM" id="SSF54593">
    <property type="entry name" value="Glyoxalase/Bleomycin resistance protein/Dihydroxybiphenyl dioxygenase"/>
    <property type="match status" value="1"/>
</dbReference>
<keyword evidence="4" id="KW-1185">Reference proteome</keyword>
<dbReference type="Gene3D" id="3.10.180.10">
    <property type="entry name" value="2,3-Dihydroxybiphenyl 1,2-Dioxygenase, domain 1"/>
    <property type="match status" value="1"/>
</dbReference>
<name>A0ABS2D3D4_9SPHN</name>
<dbReference type="PROSITE" id="PS51819">
    <property type="entry name" value="VOC"/>
    <property type="match status" value="1"/>
</dbReference>